<protein>
    <submittedName>
        <fullName evidence="8">Cystathionine beta-lyase</fullName>
    </submittedName>
</protein>
<evidence type="ECO:0000256" key="4">
    <source>
        <dbReference type="ARBA" id="ARBA00023239"/>
    </source>
</evidence>
<keyword evidence="3 6" id="KW-0663">Pyridoxal phosphate</keyword>
<dbReference type="NCBIfam" id="NF005456">
    <property type="entry name" value="PRK07050.1"/>
    <property type="match status" value="1"/>
</dbReference>
<dbReference type="PIRSF" id="PIRSF001434">
    <property type="entry name" value="CGS"/>
    <property type="match status" value="1"/>
</dbReference>
<dbReference type="RefSeq" id="WP_047213085.1">
    <property type="nucleotide sequence ID" value="NZ_CP011568.3"/>
</dbReference>
<dbReference type="PATRIC" id="fig|445709.3.peg.818"/>
<dbReference type="GO" id="GO:0019450">
    <property type="term" value="P:L-cysteine catabolic process to pyruvate"/>
    <property type="evidence" value="ECO:0007669"/>
    <property type="project" value="TreeGrafter"/>
</dbReference>
<evidence type="ECO:0000256" key="5">
    <source>
        <dbReference type="ARBA" id="ARBA00047517"/>
    </source>
</evidence>
<evidence type="ECO:0000256" key="3">
    <source>
        <dbReference type="ARBA" id="ARBA00022898"/>
    </source>
</evidence>
<dbReference type="GO" id="GO:0019346">
    <property type="term" value="P:transsulfuration"/>
    <property type="evidence" value="ECO:0007669"/>
    <property type="project" value="InterPro"/>
</dbReference>
<dbReference type="PANTHER" id="PTHR43500:SF1">
    <property type="entry name" value="CYSTATHIONINE BETA-LYASE-RELATED"/>
    <property type="match status" value="1"/>
</dbReference>
<dbReference type="Gene3D" id="3.90.1150.10">
    <property type="entry name" value="Aspartate Aminotransferase, domain 1"/>
    <property type="match status" value="1"/>
</dbReference>
<dbReference type="InterPro" id="IPR006233">
    <property type="entry name" value="Cys_b_lyase_bac"/>
</dbReference>
<sequence length="403" mass="43760">MTHKSSDTADGMPAHDLQTRVVHPRNDIPDGFASFSTPIARASTVVFPNLAALRNYDPHSDTQWRYGLHHTPTSMTLAQQIAALEGGTHTLLQPSGLAAISNVYFGIVKQGDDVLIPDNVYDPNRSHGEWLARNFGISVRYYDPMIGAGIAELIQPSTRLLWLEAPGSVTMEVPDVPAMTQAARARGVVSAIDNTWSAGLAFDAFGHGCDISVQALTKYQSGGSDVLMGSVTTRDDELHYRLKQARMHLGLGVAADECALVLRSLASLKLRFEAHDRSAMAVATWLKARPEVAAVLHPAFADCPGHDVWRRDFTGAGGLFSVVFHERYTPAQIDAFVEGLKLYAIGFSWGGAHSLAVPYRVSTMRTATHWPHRGTLVRLYIGLEESGDLIADLAQSIEAHLAG</sequence>
<dbReference type="AlphaFoldDB" id="A0A0G3EKD7"/>
<evidence type="ECO:0000256" key="2">
    <source>
        <dbReference type="ARBA" id="ARBA00009077"/>
    </source>
</evidence>
<dbReference type="GO" id="GO:0047804">
    <property type="term" value="F:cysteine-S-conjugate beta-lyase activity"/>
    <property type="evidence" value="ECO:0007669"/>
    <property type="project" value="InterPro"/>
</dbReference>
<name>A0A0G3EKD7_9BURK</name>
<evidence type="ECO:0000313" key="8">
    <source>
        <dbReference type="EMBL" id="AKJ67488.1"/>
    </source>
</evidence>
<comment type="catalytic activity">
    <reaction evidence="5">
        <text>L,L-cystathionine + H2O = L-homocysteine + pyruvate + NH4(+)</text>
        <dbReference type="Rhea" id="RHEA:13965"/>
        <dbReference type="ChEBI" id="CHEBI:15361"/>
        <dbReference type="ChEBI" id="CHEBI:15377"/>
        <dbReference type="ChEBI" id="CHEBI:28938"/>
        <dbReference type="ChEBI" id="CHEBI:58161"/>
        <dbReference type="ChEBI" id="CHEBI:58199"/>
    </reaction>
</comment>
<gene>
    <name evidence="8" type="ORF">ABW99_03830</name>
</gene>
<dbReference type="Gene3D" id="3.40.640.10">
    <property type="entry name" value="Type I PLP-dependent aspartate aminotransferase-like (Major domain)"/>
    <property type="match status" value="1"/>
</dbReference>
<evidence type="ECO:0000256" key="1">
    <source>
        <dbReference type="ARBA" id="ARBA00001933"/>
    </source>
</evidence>
<dbReference type="InterPro" id="IPR015424">
    <property type="entry name" value="PyrdxlP-dep_Trfase"/>
</dbReference>
<evidence type="ECO:0000256" key="6">
    <source>
        <dbReference type="PIRSR" id="PIRSR001434-2"/>
    </source>
</evidence>
<comment type="similarity">
    <text evidence="2 7">Belongs to the trans-sulfuration enzymes family.</text>
</comment>
<dbReference type="Proteomes" id="UP000036700">
    <property type="component" value="Chromosome"/>
</dbReference>
<dbReference type="InterPro" id="IPR015422">
    <property type="entry name" value="PyrdxlP-dep_Trfase_small"/>
</dbReference>
<organism evidence="8 9">
    <name type="scientific">Pandoraea thiooxydans</name>
    <dbReference type="NCBI Taxonomy" id="445709"/>
    <lineage>
        <taxon>Bacteria</taxon>
        <taxon>Pseudomonadati</taxon>
        <taxon>Pseudomonadota</taxon>
        <taxon>Betaproteobacteria</taxon>
        <taxon>Burkholderiales</taxon>
        <taxon>Burkholderiaceae</taxon>
        <taxon>Pandoraea</taxon>
    </lineage>
</organism>
<evidence type="ECO:0000313" key="9">
    <source>
        <dbReference type="Proteomes" id="UP000036700"/>
    </source>
</evidence>
<dbReference type="EMBL" id="CP011568">
    <property type="protein sequence ID" value="AKJ67488.1"/>
    <property type="molecule type" value="Genomic_DNA"/>
</dbReference>
<accession>A0A0G3EKD7</accession>
<evidence type="ECO:0000256" key="7">
    <source>
        <dbReference type="RuleBase" id="RU362118"/>
    </source>
</evidence>
<dbReference type="STRING" id="445709.ABW99_03830"/>
<dbReference type="PANTHER" id="PTHR43500">
    <property type="entry name" value="CYSTATHIONINE BETA-LYASE-RELATED"/>
    <property type="match status" value="1"/>
</dbReference>
<keyword evidence="9" id="KW-1185">Reference proteome</keyword>
<keyword evidence="4 8" id="KW-0456">Lyase</keyword>
<dbReference type="Pfam" id="PF01053">
    <property type="entry name" value="Cys_Met_Meta_PP"/>
    <property type="match status" value="1"/>
</dbReference>
<dbReference type="GO" id="GO:0030170">
    <property type="term" value="F:pyridoxal phosphate binding"/>
    <property type="evidence" value="ECO:0007669"/>
    <property type="project" value="InterPro"/>
</dbReference>
<reference evidence="9" key="1">
    <citation type="submission" date="2015-06" db="EMBL/GenBank/DDBJ databases">
        <authorList>
            <person name="Lim Y.L."/>
            <person name="Ee R."/>
            <person name="Yong D."/>
            <person name="How K.Y."/>
            <person name="Yin W.F."/>
            <person name="Chan K.G."/>
        </authorList>
    </citation>
    <scope>NUCLEOTIDE SEQUENCE [LARGE SCALE GENOMIC DNA]</scope>
    <source>
        <strain evidence="9">DSM 25325</strain>
    </source>
</reference>
<dbReference type="KEGG" id="ptx:ABW99_03830"/>
<dbReference type="NCBIfam" id="TIGR01324">
    <property type="entry name" value="cysta_beta_ly_B"/>
    <property type="match status" value="1"/>
</dbReference>
<dbReference type="SUPFAM" id="SSF53383">
    <property type="entry name" value="PLP-dependent transferases"/>
    <property type="match status" value="1"/>
</dbReference>
<dbReference type="InterPro" id="IPR015421">
    <property type="entry name" value="PyrdxlP-dep_Trfase_major"/>
</dbReference>
<dbReference type="InterPro" id="IPR000277">
    <property type="entry name" value="Cys/Met-Metab_PyrdxlP-dep_enz"/>
</dbReference>
<comment type="cofactor">
    <cofactor evidence="1 7">
        <name>pyridoxal 5'-phosphate</name>
        <dbReference type="ChEBI" id="CHEBI:597326"/>
    </cofactor>
</comment>
<feature type="modified residue" description="N6-(pyridoxal phosphate)lysine" evidence="6">
    <location>
        <position position="218"/>
    </location>
</feature>
<proteinExistence type="inferred from homology"/>